<gene>
    <name evidence="4" type="ORF">V1264_024721</name>
</gene>
<dbReference type="InterPro" id="IPR003961">
    <property type="entry name" value="FN3_dom"/>
</dbReference>
<dbReference type="Proteomes" id="UP001374579">
    <property type="component" value="Unassembled WGS sequence"/>
</dbReference>
<keyword evidence="1" id="KW-0677">Repeat</keyword>
<dbReference type="InterPro" id="IPR036116">
    <property type="entry name" value="FN3_sf"/>
</dbReference>
<dbReference type="AlphaFoldDB" id="A0AAN9AL49"/>
<evidence type="ECO:0000313" key="4">
    <source>
        <dbReference type="EMBL" id="KAK7088976.1"/>
    </source>
</evidence>
<evidence type="ECO:0000256" key="1">
    <source>
        <dbReference type="ARBA" id="ARBA00022737"/>
    </source>
</evidence>
<reference evidence="4 5" key="1">
    <citation type="submission" date="2024-02" db="EMBL/GenBank/DDBJ databases">
        <title>Chromosome-scale genome assembly of the rough periwinkle Littorina saxatilis.</title>
        <authorList>
            <person name="De Jode A."/>
            <person name="Faria R."/>
            <person name="Formenti G."/>
            <person name="Sims Y."/>
            <person name="Smith T.P."/>
            <person name="Tracey A."/>
            <person name="Wood J.M.D."/>
            <person name="Zagrodzka Z.B."/>
            <person name="Johannesson K."/>
            <person name="Butlin R.K."/>
            <person name="Leder E.H."/>
        </authorList>
    </citation>
    <scope>NUCLEOTIDE SEQUENCE [LARGE SCALE GENOMIC DNA]</scope>
    <source>
        <strain evidence="4">Snail1</strain>
        <tissue evidence="4">Muscle</tissue>
    </source>
</reference>
<dbReference type="InterPro" id="IPR013783">
    <property type="entry name" value="Ig-like_fold"/>
</dbReference>
<accession>A0AAN9AL49</accession>
<dbReference type="Gene3D" id="2.60.40.10">
    <property type="entry name" value="Immunoglobulins"/>
    <property type="match status" value="3"/>
</dbReference>
<sequence>MISEPAVPGSLTATQYPGPVVTLQFAKSAGHVDRYDVTLEPGTRTGSATNPQNGGLPSVEFPALTPGTFYTVTIVAVITGPNVESEPSHGEFRVKANSSGKVDSLSVRDTGSRWVEASWQKPLRPNGAMTGYVVVALVSSTQQCASAITFRCGDCTNSMTEQNATLTSLRCGTPSIQNTTSAELNSLTTEFTGNLTGLLPDLSYTVRVYPYNAAGEGAVDERNLLTNEEPAEPLQTVTAVPGGVGQLNVTWVPGVRTGDTNYTVTWKEKNSLTSDQFTLVNSITITGYDNQKHQINGLLSYWEYRVSVQASAPLGASDSKTDTARTRSSEPGKLKEVNVIQPNDTAQELRLRVICPEERQRNGEIKSFIYRRELVNGSETKVNHETAASQLL</sequence>
<organism evidence="4 5">
    <name type="scientific">Littorina saxatilis</name>
    <dbReference type="NCBI Taxonomy" id="31220"/>
    <lineage>
        <taxon>Eukaryota</taxon>
        <taxon>Metazoa</taxon>
        <taxon>Spiralia</taxon>
        <taxon>Lophotrochozoa</taxon>
        <taxon>Mollusca</taxon>
        <taxon>Gastropoda</taxon>
        <taxon>Caenogastropoda</taxon>
        <taxon>Littorinimorpha</taxon>
        <taxon>Littorinoidea</taxon>
        <taxon>Littorinidae</taxon>
        <taxon>Littorina</taxon>
    </lineage>
</organism>
<keyword evidence="5" id="KW-1185">Reference proteome</keyword>
<name>A0AAN9AL49_9CAEN</name>
<evidence type="ECO:0000256" key="2">
    <source>
        <dbReference type="SAM" id="MobiDB-lite"/>
    </source>
</evidence>
<comment type="caution">
    <text evidence="4">The sequence shown here is derived from an EMBL/GenBank/DDBJ whole genome shotgun (WGS) entry which is preliminary data.</text>
</comment>
<feature type="compositionally biased region" description="Polar residues" evidence="2">
    <location>
        <begin position="44"/>
        <end position="55"/>
    </location>
</feature>
<dbReference type="PANTHER" id="PTHR46708:SF2">
    <property type="entry name" value="FIBRONECTIN TYPE-III DOMAIN-CONTAINING PROTEIN"/>
    <property type="match status" value="1"/>
</dbReference>
<dbReference type="Pfam" id="PF00041">
    <property type="entry name" value="fn3"/>
    <property type="match status" value="2"/>
</dbReference>
<dbReference type="SMART" id="SM00060">
    <property type="entry name" value="FN3"/>
    <property type="match status" value="3"/>
</dbReference>
<evidence type="ECO:0000259" key="3">
    <source>
        <dbReference type="PROSITE" id="PS50853"/>
    </source>
</evidence>
<proteinExistence type="predicted"/>
<feature type="region of interest" description="Disordered" evidence="2">
    <location>
        <begin position="38"/>
        <end position="57"/>
    </location>
</feature>
<dbReference type="SUPFAM" id="SSF49265">
    <property type="entry name" value="Fibronectin type III"/>
    <property type="match status" value="3"/>
</dbReference>
<feature type="domain" description="Fibronectin type-III" evidence="3">
    <location>
        <begin position="230"/>
        <end position="332"/>
    </location>
</feature>
<dbReference type="PROSITE" id="PS50853">
    <property type="entry name" value="FN3"/>
    <property type="match status" value="1"/>
</dbReference>
<dbReference type="EMBL" id="JBAMIC010003460">
    <property type="protein sequence ID" value="KAK7088976.1"/>
    <property type="molecule type" value="Genomic_DNA"/>
</dbReference>
<dbReference type="CDD" id="cd00063">
    <property type="entry name" value="FN3"/>
    <property type="match status" value="2"/>
</dbReference>
<dbReference type="InterPro" id="IPR050991">
    <property type="entry name" value="ECM_Regulatory_Proteins"/>
</dbReference>
<dbReference type="PANTHER" id="PTHR46708">
    <property type="entry name" value="TENASCIN"/>
    <property type="match status" value="1"/>
</dbReference>
<evidence type="ECO:0000313" key="5">
    <source>
        <dbReference type="Proteomes" id="UP001374579"/>
    </source>
</evidence>
<protein>
    <recommendedName>
        <fullName evidence="3">Fibronectin type-III domain-containing protein</fullName>
    </recommendedName>
</protein>